<keyword evidence="1" id="KW-1133">Transmembrane helix</keyword>
<sequence>MELLLGNAFDCHVVDRVGLTSVRIERGPSDSAVSAESAREFEEPINLARVVTSNENVMQTVNGWPASFWQPVGKGMVLFTTLGPRGWMRLRTPGDPRPEKDMYRLDYIAIEPLQFLADKFLADEFLASGKALTIEPARLAPYLAEQIGYRIVGRYWVAAVLGGFCVVLAATGIWFRRSGQPQRLLWIGPAAALVAGGLLVVTGTLLGRAVAPTVAVVQLVHGEPDVEDVYVRGLMSIYNQGRCDAPLGTRRGGMFLPDMTGLGGVTRRMVWTDIGVWHWENLTLPSGVRSAPFQFGTKIDGLIGARGTLGPDGLRGWFASGPFGNPSDAILAMPSGGKLAITIGADGTFTAGS</sequence>
<dbReference type="AlphaFoldDB" id="X0RKS9"/>
<keyword evidence="1" id="KW-0812">Transmembrane</keyword>
<protein>
    <submittedName>
        <fullName evidence="2">Uncharacterized protein</fullName>
    </submittedName>
</protein>
<proteinExistence type="predicted"/>
<accession>X0RKS9</accession>
<dbReference type="EMBL" id="BARS01009067">
    <property type="protein sequence ID" value="GAF69419.1"/>
    <property type="molecule type" value="Genomic_DNA"/>
</dbReference>
<feature type="transmembrane region" description="Helical" evidence="1">
    <location>
        <begin position="184"/>
        <end position="206"/>
    </location>
</feature>
<comment type="caution">
    <text evidence="2">The sequence shown here is derived from an EMBL/GenBank/DDBJ whole genome shotgun (WGS) entry which is preliminary data.</text>
</comment>
<feature type="non-terminal residue" evidence="2">
    <location>
        <position position="353"/>
    </location>
</feature>
<evidence type="ECO:0000313" key="2">
    <source>
        <dbReference type="EMBL" id="GAF69419.1"/>
    </source>
</evidence>
<organism evidence="2">
    <name type="scientific">marine sediment metagenome</name>
    <dbReference type="NCBI Taxonomy" id="412755"/>
    <lineage>
        <taxon>unclassified sequences</taxon>
        <taxon>metagenomes</taxon>
        <taxon>ecological metagenomes</taxon>
    </lineage>
</organism>
<feature type="transmembrane region" description="Helical" evidence="1">
    <location>
        <begin position="155"/>
        <end position="175"/>
    </location>
</feature>
<name>X0RKS9_9ZZZZ</name>
<keyword evidence="1" id="KW-0472">Membrane</keyword>
<gene>
    <name evidence="2" type="ORF">S01H1_17136</name>
</gene>
<evidence type="ECO:0000256" key="1">
    <source>
        <dbReference type="SAM" id="Phobius"/>
    </source>
</evidence>
<reference evidence="2" key="1">
    <citation type="journal article" date="2014" name="Front. Microbiol.">
        <title>High frequency of phylogenetically diverse reductive dehalogenase-homologous genes in deep subseafloor sedimentary metagenomes.</title>
        <authorList>
            <person name="Kawai M."/>
            <person name="Futagami T."/>
            <person name="Toyoda A."/>
            <person name="Takaki Y."/>
            <person name="Nishi S."/>
            <person name="Hori S."/>
            <person name="Arai W."/>
            <person name="Tsubouchi T."/>
            <person name="Morono Y."/>
            <person name="Uchiyama I."/>
            <person name="Ito T."/>
            <person name="Fujiyama A."/>
            <person name="Inagaki F."/>
            <person name="Takami H."/>
        </authorList>
    </citation>
    <scope>NUCLEOTIDE SEQUENCE</scope>
    <source>
        <strain evidence="2">Expedition CK06-06</strain>
    </source>
</reference>